<keyword evidence="8" id="KW-1185">Reference proteome</keyword>
<keyword evidence="3" id="KW-0865">Zymogen</keyword>
<feature type="region of interest" description="Disordered" evidence="6">
    <location>
        <begin position="217"/>
        <end position="250"/>
    </location>
</feature>
<dbReference type="InterPro" id="IPR014395">
    <property type="entry name" value="Pen/GL7ACA/AHL_acylase"/>
</dbReference>
<comment type="caution">
    <text evidence="7">The sequence shown here is derived from an EMBL/GenBank/DDBJ whole genome shotgun (WGS) entry which is preliminary data.</text>
</comment>
<dbReference type="InterPro" id="IPR029055">
    <property type="entry name" value="Ntn_hydrolases_N"/>
</dbReference>
<dbReference type="Proteomes" id="UP001141619">
    <property type="component" value="Unassembled WGS sequence"/>
</dbReference>
<feature type="binding site" evidence="5">
    <location>
        <position position="347"/>
    </location>
    <ligand>
        <name>Ca(2+)</name>
        <dbReference type="ChEBI" id="CHEBI:29108"/>
    </ligand>
</feature>
<keyword evidence="2" id="KW-0378">Hydrolase</keyword>
<dbReference type="SUPFAM" id="SSF56235">
    <property type="entry name" value="N-terminal nucleophile aminohydrolases (Ntn hydrolases)"/>
    <property type="match status" value="1"/>
</dbReference>
<evidence type="ECO:0000313" key="7">
    <source>
        <dbReference type="EMBL" id="MDA5194228.1"/>
    </source>
</evidence>
<keyword evidence="5" id="KW-0479">Metal-binding</keyword>
<dbReference type="Gene3D" id="2.30.120.10">
    <property type="match status" value="1"/>
</dbReference>
<comment type="cofactor">
    <cofactor evidence="5">
        <name>Ca(2+)</name>
        <dbReference type="ChEBI" id="CHEBI:29108"/>
    </cofactor>
    <text evidence="5">Binds 1 Ca(2+) ion per dimer.</text>
</comment>
<accession>A0A9X3TYZ9</accession>
<evidence type="ECO:0000256" key="2">
    <source>
        <dbReference type="ARBA" id="ARBA00022801"/>
    </source>
</evidence>
<feature type="binding site" evidence="5">
    <location>
        <position position="346"/>
    </location>
    <ligand>
        <name>Ca(2+)</name>
        <dbReference type="ChEBI" id="CHEBI:29108"/>
    </ligand>
</feature>
<dbReference type="EMBL" id="JANWOI010000003">
    <property type="protein sequence ID" value="MDA5194228.1"/>
    <property type="molecule type" value="Genomic_DNA"/>
</dbReference>
<reference evidence="7" key="2">
    <citation type="journal article" date="2023" name="Syst. Appl. Microbiol.">
        <title>Govania unica gen. nov., sp. nov., a rare biosphere bacterium that represents a novel family in the class Alphaproteobacteria.</title>
        <authorList>
            <person name="Vandamme P."/>
            <person name="Peeters C."/>
            <person name="Hettiarachchi A."/>
            <person name="Cnockaert M."/>
            <person name="Carlier A."/>
        </authorList>
    </citation>
    <scope>NUCLEOTIDE SEQUENCE</scope>
    <source>
        <strain evidence="7">LMG 31809</strain>
    </source>
</reference>
<evidence type="ECO:0000256" key="4">
    <source>
        <dbReference type="PIRSR" id="PIRSR001227-1"/>
    </source>
</evidence>
<organism evidence="7 8">
    <name type="scientific">Govanella unica</name>
    <dbReference type="NCBI Taxonomy" id="2975056"/>
    <lineage>
        <taxon>Bacteria</taxon>
        <taxon>Pseudomonadati</taxon>
        <taxon>Pseudomonadota</taxon>
        <taxon>Alphaproteobacteria</taxon>
        <taxon>Emcibacterales</taxon>
        <taxon>Govanellaceae</taxon>
        <taxon>Govanella</taxon>
    </lineage>
</organism>
<name>A0A9X3TYZ9_9PROT</name>
<dbReference type="RefSeq" id="WP_274943932.1">
    <property type="nucleotide sequence ID" value="NZ_JANWOI010000003.1"/>
</dbReference>
<dbReference type="InterPro" id="IPR023343">
    <property type="entry name" value="Penicillin_amidase_dom1"/>
</dbReference>
<evidence type="ECO:0000256" key="1">
    <source>
        <dbReference type="ARBA" id="ARBA00006586"/>
    </source>
</evidence>
<evidence type="ECO:0000256" key="3">
    <source>
        <dbReference type="ARBA" id="ARBA00023145"/>
    </source>
</evidence>
<keyword evidence="5" id="KW-0106">Calcium</keyword>
<reference evidence="7" key="1">
    <citation type="submission" date="2022-08" db="EMBL/GenBank/DDBJ databases">
        <authorList>
            <person name="Vandamme P."/>
            <person name="Hettiarachchi A."/>
            <person name="Peeters C."/>
            <person name="Cnockaert M."/>
            <person name="Carlier A."/>
        </authorList>
    </citation>
    <scope>NUCLEOTIDE SEQUENCE</scope>
    <source>
        <strain evidence="7">LMG 31809</strain>
    </source>
</reference>
<evidence type="ECO:0000313" key="8">
    <source>
        <dbReference type="Proteomes" id="UP001141619"/>
    </source>
</evidence>
<evidence type="ECO:0000256" key="5">
    <source>
        <dbReference type="PIRSR" id="PIRSR001227-2"/>
    </source>
</evidence>
<dbReference type="GO" id="GO:0017000">
    <property type="term" value="P:antibiotic biosynthetic process"/>
    <property type="evidence" value="ECO:0007669"/>
    <property type="project" value="InterPro"/>
</dbReference>
<gene>
    <name evidence="7" type="ORF">NYP16_09725</name>
</gene>
<evidence type="ECO:0000256" key="6">
    <source>
        <dbReference type="SAM" id="MobiDB-lite"/>
    </source>
</evidence>
<protein>
    <submittedName>
        <fullName evidence="7">Penicillin acylase family protein</fullName>
    </submittedName>
</protein>
<dbReference type="Pfam" id="PF01804">
    <property type="entry name" value="Penicil_amidase"/>
    <property type="match status" value="1"/>
</dbReference>
<dbReference type="Gene3D" id="1.10.287.150">
    <property type="match status" value="1"/>
</dbReference>
<dbReference type="GO" id="GO:0016811">
    <property type="term" value="F:hydrolase activity, acting on carbon-nitrogen (but not peptide) bonds, in linear amides"/>
    <property type="evidence" value="ECO:0007669"/>
    <property type="project" value="InterPro"/>
</dbReference>
<dbReference type="Gene3D" id="1.10.1400.10">
    <property type="match status" value="1"/>
</dbReference>
<dbReference type="PIRSF" id="PIRSF001227">
    <property type="entry name" value="Pen_acylase"/>
    <property type="match status" value="1"/>
</dbReference>
<dbReference type="Gene3D" id="1.10.439.10">
    <property type="entry name" value="Penicillin Amidohydrolase, domain 1"/>
    <property type="match status" value="1"/>
</dbReference>
<dbReference type="PANTHER" id="PTHR34218">
    <property type="entry name" value="PEPTIDASE S45 PENICILLIN AMIDASE"/>
    <property type="match status" value="1"/>
</dbReference>
<dbReference type="AlphaFoldDB" id="A0A9X3TYZ9"/>
<dbReference type="InterPro" id="IPR043147">
    <property type="entry name" value="Penicillin_amidase_A-knob"/>
</dbReference>
<dbReference type="InterPro" id="IPR043146">
    <property type="entry name" value="Penicillin_amidase_N_B-knob"/>
</dbReference>
<proteinExistence type="inferred from homology"/>
<dbReference type="Gene3D" id="3.60.20.10">
    <property type="entry name" value="Glutamine Phosphoribosylpyrophosphate, subunit 1, domain 1"/>
    <property type="match status" value="1"/>
</dbReference>
<feature type="active site" description="Nucleophile" evidence="4">
    <location>
        <position position="272"/>
    </location>
</feature>
<dbReference type="GO" id="GO:0046872">
    <property type="term" value="F:metal ion binding"/>
    <property type="evidence" value="ECO:0007669"/>
    <property type="project" value="UniProtKB-KW"/>
</dbReference>
<dbReference type="InterPro" id="IPR002692">
    <property type="entry name" value="S45"/>
</dbReference>
<comment type="similarity">
    <text evidence="1">Belongs to the peptidase S45 family.</text>
</comment>
<dbReference type="PANTHER" id="PTHR34218:SF4">
    <property type="entry name" value="ACYL-HOMOSERINE LACTONE ACYLASE QUIP"/>
    <property type="match status" value="1"/>
</dbReference>
<feature type="compositionally biased region" description="Basic and acidic residues" evidence="6">
    <location>
        <begin position="219"/>
        <end position="231"/>
    </location>
</feature>
<sequence length="834" mass="93331">MAVRFLGKLLSWLALGAFLITPELITEARADVEILRDRQGVPHVYGDTEYEVFVGFGYIMSQDRLFQMEMRKRQALGKTAEVLGKGDKAWPDKYLSKDIDARTMHDPKALNIEYSNLPFADKMLINGFTDGVNKTITEVLKNQSEKLPKPFKDYGFLPELWTVSDTMIYAVDVLGAYSSFSTQILNMELYHFLRQKYPKDCDDIFNQLLWKTDVNAPTTKRDHQKGGKDKSSTQPLGCQEQAPNGLDMASKPTLLGGMDKIMARESSPKRASMAWLVGRDKAAGFSSIFVNGPQPGWHTPSYYYPVGLHGGAFDLVGFAAEGSMVLEVGVNPSMSWGITAGLGNHVDHFQEHLEKPGSTRYRLNNEWHDMMGRAELIEIKGEDPLKMVIRSTVHGPVVAGDKSSSIAYSQAISWQGAGVSSVMAWVNAGKTRNFKDWLAEARSFAFGYNWFYADKDGQVGSVFTGRFVKHRNDQDIRLPATGTGGYEWQEFLPANANPAVLTTGYIVNFNNKPAKDWPNSGLYWEQWAEANQVDILLGEITKKERLTWNDMWDINHVISYRDVSASYFVPYILRALENAEVGSDLAKARALIAKWNQMRTDDDGDGKFDTAGQALFDAWLPVMVRDTLAPTLDGFASAPIWLAAGYQTKAPRLEEHPSAGTLVTYHALLSSDGRSGVHHYYNFFGDRGPDEVIRSAMNKAIENLKKTQSGDMSKWRIPAVPQVFFDSNANRIPMTGKDKLLTLPLYANRGAMNLMSGYGLEDKGVMAGFVLPPGQSGFIPPEGKWQDNPLFANHMQMYRDYGLRPLWLSREQIEKNLGAEPISFAVDLSFKHKL</sequence>